<reference evidence="1" key="1">
    <citation type="journal article" date="2020" name="Nature">
        <title>Giant virus diversity and host interactions through global metagenomics.</title>
        <authorList>
            <person name="Schulz F."/>
            <person name="Roux S."/>
            <person name="Paez-Espino D."/>
            <person name="Jungbluth S."/>
            <person name="Walsh D.A."/>
            <person name="Denef V.J."/>
            <person name="McMahon K.D."/>
            <person name="Konstantinidis K.T."/>
            <person name="Eloe-Fadrosh E.A."/>
            <person name="Kyrpides N.C."/>
            <person name="Woyke T."/>
        </authorList>
    </citation>
    <scope>NUCLEOTIDE SEQUENCE</scope>
    <source>
        <strain evidence="1">GVMAG-M-3300025860-25</strain>
    </source>
</reference>
<organism evidence="1">
    <name type="scientific">viral metagenome</name>
    <dbReference type="NCBI Taxonomy" id="1070528"/>
    <lineage>
        <taxon>unclassified sequences</taxon>
        <taxon>metagenomes</taxon>
        <taxon>organismal metagenomes</taxon>
    </lineage>
</organism>
<dbReference type="EMBL" id="MN740342">
    <property type="protein sequence ID" value="QHU01457.1"/>
    <property type="molecule type" value="Genomic_DNA"/>
</dbReference>
<name>A0A6C0JA83_9ZZZZ</name>
<sequence>MSTKYNYTMRGQEDAYSELNSSHFPLRLKVTFEGEPGERKNCLHYIWKKTVEPSVEDKEVIDKFIATGIRNKEETDIIKKWKHRIGYGGIPVKTFFICFKPRIELPDSSIDGEDIKTILRHYLLEEEITRIETLVLAFQKSEIPDMSEDTFPVIYAIANLFKWASDKIDIDDAFMNAHYGTIQAEQMSQSTINNYQLDIPGYEESIEDSYVGEYYVYLDYKLVGCDFPDYNFAIAEIMGYKNKFGYSIDSWGISYESKTGEYHYPVGGAFEDSFEAYLEFWRKV</sequence>
<accession>A0A6C0JA83</accession>
<protein>
    <submittedName>
        <fullName evidence="1">Uncharacterized protein</fullName>
    </submittedName>
</protein>
<evidence type="ECO:0000313" key="1">
    <source>
        <dbReference type="EMBL" id="QHU01457.1"/>
    </source>
</evidence>
<proteinExistence type="predicted"/>
<dbReference type="AlphaFoldDB" id="A0A6C0JA83"/>